<organism evidence="2 3">
    <name type="scientific">Micromonospora rubida</name>
    <dbReference type="NCBI Taxonomy" id="2697657"/>
    <lineage>
        <taxon>Bacteria</taxon>
        <taxon>Bacillati</taxon>
        <taxon>Actinomycetota</taxon>
        <taxon>Actinomycetes</taxon>
        <taxon>Micromonosporales</taxon>
        <taxon>Micromonosporaceae</taxon>
        <taxon>Micromonospora</taxon>
    </lineage>
</organism>
<feature type="transmembrane region" description="Helical" evidence="1">
    <location>
        <begin position="121"/>
        <end position="142"/>
    </location>
</feature>
<name>A0ABW7SLU9_9ACTN</name>
<evidence type="ECO:0000313" key="3">
    <source>
        <dbReference type="Proteomes" id="UP001611075"/>
    </source>
</evidence>
<keyword evidence="1" id="KW-1133">Transmembrane helix</keyword>
<feature type="transmembrane region" description="Helical" evidence="1">
    <location>
        <begin position="212"/>
        <end position="232"/>
    </location>
</feature>
<gene>
    <name evidence="2" type="ORF">ACH4OY_18575</name>
</gene>
<feature type="transmembrane region" description="Helical" evidence="1">
    <location>
        <begin position="283"/>
        <end position="305"/>
    </location>
</feature>
<keyword evidence="3" id="KW-1185">Reference proteome</keyword>
<accession>A0ABW7SLU9</accession>
<dbReference type="InterPro" id="IPR047928">
    <property type="entry name" value="Perm_prefix_1"/>
</dbReference>
<proteinExistence type="predicted"/>
<comment type="caution">
    <text evidence="2">The sequence shown here is derived from an EMBL/GenBank/DDBJ whole genome shotgun (WGS) entry which is preliminary data.</text>
</comment>
<evidence type="ECO:0000313" key="2">
    <source>
        <dbReference type="EMBL" id="MFI0794669.1"/>
    </source>
</evidence>
<feature type="transmembrane region" description="Helical" evidence="1">
    <location>
        <begin position="89"/>
        <end position="109"/>
    </location>
</feature>
<feature type="transmembrane region" description="Helical" evidence="1">
    <location>
        <begin position="244"/>
        <end position="263"/>
    </location>
</feature>
<sequence>MSSLTDRYLAATLRAVPAPRREELDAELRGSIEDMIEARTDAGRDADAAEREVLNELGNPDRLAARYADRRLQLIGPTYYLHWQRLLRLLLTFVPALAGTTVGVIQAATGEDLVPAIASGFGTAFEVAVQVTFWVTLAFAIIERVEPSLKLPVWTVDQLPEVPAKQDMTLTDIAASAALMLFAAAFLPWQHFWSWARQIDGERIPLLDPALWRSWLPVLMAVLLAGVVFELVKYRVGRWTWPLVAVKAALDLAFSVPVVWLLVNDRLLNPDLIERFTWLQDEGNLQSITVIAIITTAVVLVWDLIDSGVKARRAG</sequence>
<protein>
    <submittedName>
        <fullName evidence="2">Permease prefix domain 1-containing protein</fullName>
    </submittedName>
</protein>
<dbReference type="EMBL" id="JBIRPU010000012">
    <property type="protein sequence ID" value="MFI0794669.1"/>
    <property type="molecule type" value="Genomic_DNA"/>
</dbReference>
<keyword evidence="1" id="KW-0812">Transmembrane</keyword>
<evidence type="ECO:0000256" key="1">
    <source>
        <dbReference type="SAM" id="Phobius"/>
    </source>
</evidence>
<feature type="transmembrane region" description="Helical" evidence="1">
    <location>
        <begin position="173"/>
        <end position="192"/>
    </location>
</feature>
<dbReference type="NCBIfam" id="NF038403">
    <property type="entry name" value="perm_prefix_1"/>
    <property type="match status" value="1"/>
</dbReference>
<reference evidence="2 3" key="1">
    <citation type="submission" date="2024-10" db="EMBL/GenBank/DDBJ databases">
        <title>The Natural Products Discovery Center: Release of the First 8490 Sequenced Strains for Exploring Actinobacteria Biosynthetic Diversity.</title>
        <authorList>
            <person name="Kalkreuter E."/>
            <person name="Kautsar S.A."/>
            <person name="Yang D."/>
            <person name="Bader C.D."/>
            <person name="Teijaro C.N."/>
            <person name="Fluegel L."/>
            <person name="Davis C.M."/>
            <person name="Simpson J.R."/>
            <person name="Lauterbach L."/>
            <person name="Steele A.D."/>
            <person name="Gui C."/>
            <person name="Meng S."/>
            <person name="Li G."/>
            <person name="Viehrig K."/>
            <person name="Ye F."/>
            <person name="Su P."/>
            <person name="Kiefer A.F."/>
            <person name="Nichols A."/>
            <person name="Cepeda A.J."/>
            <person name="Yan W."/>
            <person name="Fan B."/>
            <person name="Jiang Y."/>
            <person name="Adhikari A."/>
            <person name="Zheng C.-J."/>
            <person name="Schuster L."/>
            <person name="Cowan T.M."/>
            <person name="Smanski M.J."/>
            <person name="Chevrette M.G."/>
            <person name="De Carvalho L.P.S."/>
            <person name="Shen B."/>
        </authorList>
    </citation>
    <scope>NUCLEOTIDE SEQUENCE [LARGE SCALE GENOMIC DNA]</scope>
    <source>
        <strain evidence="2 3">NPDC021253</strain>
    </source>
</reference>
<dbReference type="Pfam" id="PF22564">
    <property type="entry name" value="HAAS"/>
    <property type="match status" value="1"/>
</dbReference>
<keyword evidence="1" id="KW-0472">Membrane</keyword>
<dbReference type="RefSeq" id="WP_396681195.1">
    <property type="nucleotide sequence ID" value="NZ_JBIRPU010000012.1"/>
</dbReference>
<dbReference type="Proteomes" id="UP001611075">
    <property type="component" value="Unassembled WGS sequence"/>
</dbReference>